<comment type="caution">
    <text evidence="2">The sequence shown here is derived from an EMBL/GenBank/DDBJ whole genome shotgun (WGS) entry which is preliminary data.</text>
</comment>
<dbReference type="PROSITE" id="PS51257">
    <property type="entry name" value="PROKAR_LIPOPROTEIN"/>
    <property type="match status" value="1"/>
</dbReference>
<feature type="transmembrane region" description="Helical" evidence="1">
    <location>
        <begin position="167"/>
        <end position="186"/>
    </location>
</feature>
<sequence>MNRTAHQPARGLSNLRLKIIGIVLTVLSCVSGVIFPAGINIAAQDVSMSDLTAAVICEAMSWIAVPIYAWLLVDGYRHTRSIPAYAMRLLALAVIAEVPYDLATTGTPLDWGSQNPVFALFIAVIALALIDAFADRTRAVRMVIGAIVVAAALAWMVLGHIGLRQQIMNTGVLLLLILVLVFRYMAARENTMMMVAAACSALFCVLPAFGVALLHYRNGNLGYNRTAAPWVQWLFYALYPAVLLLFAIL</sequence>
<protein>
    <submittedName>
        <fullName evidence="2">ABC transporter permease</fullName>
    </submittedName>
</protein>
<feature type="transmembrane region" description="Helical" evidence="1">
    <location>
        <begin position="51"/>
        <end position="73"/>
    </location>
</feature>
<feature type="transmembrane region" description="Helical" evidence="1">
    <location>
        <begin position="193"/>
        <end position="216"/>
    </location>
</feature>
<accession>A0A7Y0ER51</accession>
<organism evidence="2 3">
    <name type="scientific">Bifidobacterium oedipodis</name>
    <dbReference type="NCBI Taxonomy" id="2675322"/>
    <lineage>
        <taxon>Bacteria</taxon>
        <taxon>Bacillati</taxon>
        <taxon>Actinomycetota</taxon>
        <taxon>Actinomycetes</taxon>
        <taxon>Bifidobacteriales</taxon>
        <taxon>Bifidobacteriaceae</taxon>
        <taxon>Bifidobacterium</taxon>
    </lineage>
</organism>
<dbReference type="Pfam" id="PF05857">
    <property type="entry name" value="TraX"/>
    <property type="match status" value="1"/>
</dbReference>
<gene>
    <name evidence="2" type="ORF">G1C95_2058</name>
</gene>
<dbReference type="EMBL" id="JAAIII010000007">
    <property type="protein sequence ID" value="NMM94870.1"/>
    <property type="molecule type" value="Genomic_DNA"/>
</dbReference>
<dbReference type="AlphaFoldDB" id="A0A7Y0ER51"/>
<keyword evidence="1" id="KW-1133">Transmembrane helix</keyword>
<feature type="transmembrane region" description="Helical" evidence="1">
    <location>
        <begin position="85"/>
        <end position="103"/>
    </location>
</feature>
<name>A0A7Y0ER51_9BIFI</name>
<feature type="transmembrane region" description="Helical" evidence="1">
    <location>
        <begin position="228"/>
        <end position="248"/>
    </location>
</feature>
<dbReference type="RefSeq" id="WP_169172889.1">
    <property type="nucleotide sequence ID" value="NZ_JAAIII010000007.1"/>
</dbReference>
<keyword evidence="1" id="KW-0472">Membrane</keyword>
<feature type="transmembrane region" description="Helical" evidence="1">
    <location>
        <begin position="20"/>
        <end position="39"/>
    </location>
</feature>
<keyword evidence="3" id="KW-1185">Reference proteome</keyword>
<feature type="transmembrane region" description="Helical" evidence="1">
    <location>
        <begin position="115"/>
        <end position="133"/>
    </location>
</feature>
<dbReference type="Proteomes" id="UP000532194">
    <property type="component" value="Unassembled WGS sequence"/>
</dbReference>
<evidence type="ECO:0000313" key="2">
    <source>
        <dbReference type="EMBL" id="NMM94870.1"/>
    </source>
</evidence>
<keyword evidence="1" id="KW-0812">Transmembrane</keyword>
<feature type="transmembrane region" description="Helical" evidence="1">
    <location>
        <begin position="140"/>
        <end position="161"/>
    </location>
</feature>
<dbReference type="InterPro" id="IPR008875">
    <property type="entry name" value="TraX"/>
</dbReference>
<proteinExistence type="predicted"/>
<evidence type="ECO:0000256" key="1">
    <source>
        <dbReference type="SAM" id="Phobius"/>
    </source>
</evidence>
<reference evidence="2 3" key="1">
    <citation type="submission" date="2020-02" db="EMBL/GenBank/DDBJ databases">
        <title>Characterization of phylogenetic diversity of novel bifidobacterial species isolated in Czech ZOOs.</title>
        <authorList>
            <person name="Lugli G.A."/>
            <person name="Vera N.B."/>
            <person name="Ventura M."/>
        </authorList>
    </citation>
    <scope>NUCLEOTIDE SEQUENCE [LARGE SCALE GENOMIC DNA]</scope>
    <source>
        <strain evidence="2 3">DSM 109957</strain>
    </source>
</reference>
<evidence type="ECO:0000313" key="3">
    <source>
        <dbReference type="Proteomes" id="UP000532194"/>
    </source>
</evidence>